<dbReference type="GO" id="GO:0006152">
    <property type="term" value="P:purine nucleoside catabolic process"/>
    <property type="evidence" value="ECO:0007669"/>
    <property type="project" value="TreeGrafter"/>
</dbReference>
<comment type="caution">
    <text evidence="2">The sequence shown here is derived from an EMBL/GenBank/DDBJ whole genome shotgun (WGS) entry which is preliminary data.</text>
</comment>
<proteinExistence type="predicted"/>
<dbReference type="EMBL" id="BRXS01000001">
    <property type="protein sequence ID" value="GLC24111.1"/>
    <property type="molecule type" value="Genomic_DNA"/>
</dbReference>
<keyword evidence="3" id="KW-1185">Reference proteome</keyword>
<dbReference type="PANTHER" id="PTHR11079:SF161">
    <property type="entry name" value="CMP_DCMP-TYPE DEAMINASE DOMAIN-CONTAINING PROTEIN"/>
    <property type="match status" value="1"/>
</dbReference>
<dbReference type="GO" id="GO:0047974">
    <property type="term" value="F:guanosine deaminase activity"/>
    <property type="evidence" value="ECO:0007669"/>
    <property type="project" value="TreeGrafter"/>
</dbReference>
<gene>
    <name evidence="2" type="ORF">rosag_06240</name>
</gene>
<name>A0AA37Q866_9BACT</name>
<dbReference type="Gene3D" id="3.40.140.10">
    <property type="entry name" value="Cytidine Deaminase, domain 2"/>
    <property type="match status" value="1"/>
</dbReference>
<accession>A0AA37Q866</accession>
<dbReference type="RefSeq" id="WP_284348559.1">
    <property type="nucleotide sequence ID" value="NZ_BRXS01000001.1"/>
</dbReference>
<reference evidence="2" key="1">
    <citation type="submission" date="2022-08" db="EMBL/GenBank/DDBJ databases">
        <title>Draft genome sequencing of Roseisolibacter agri AW1220.</title>
        <authorList>
            <person name="Tobiishi Y."/>
            <person name="Tonouchi A."/>
        </authorList>
    </citation>
    <scope>NUCLEOTIDE SEQUENCE</scope>
    <source>
        <strain evidence="2">AW1220</strain>
    </source>
</reference>
<dbReference type="PANTHER" id="PTHR11079">
    <property type="entry name" value="CYTOSINE DEAMINASE FAMILY MEMBER"/>
    <property type="match status" value="1"/>
</dbReference>
<dbReference type="Proteomes" id="UP001161325">
    <property type="component" value="Unassembled WGS sequence"/>
</dbReference>
<protein>
    <submittedName>
        <fullName evidence="2">tRNA-specific adenosine deaminase</fullName>
    </submittedName>
</protein>
<dbReference type="PROSITE" id="PS51747">
    <property type="entry name" value="CYT_DCMP_DEAMINASES_2"/>
    <property type="match status" value="1"/>
</dbReference>
<evidence type="ECO:0000259" key="1">
    <source>
        <dbReference type="PROSITE" id="PS51747"/>
    </source>
</evidence>
<feature type="domain" description="CMP/dCMP-type deaminase" evidence="1">
    <location>
        <begin position="41"/>
        <end position="164"/>
    </location>
</feature>
<evidence type="ECO:0000313" key="3">
    <source>
        <dbReference type="Proteomes" id="UP001161325"/>
    </source>
</evidence>
<dbReference type="Pfam" id="PF00383">
    <property type="entry name" value="dCMP_cyt_deam_1"/>
    <property type="match status" value="1"/>
</dbReference>
<dbReference type="AlphaFoldDB" id="A0AA37Q866"/>
<sequence>MTASRIPEDAPGASPTAAGASVQVTLPDWIDDVVDWERPYRTDEERMRLAIALSRENVARDTGGPFGAAIFEEASGRLVAVGVNSVVRLNNSTLHAEMVAFQFAQARRATFSLSAEGLPTHTLATSCDPCAMCLGATLWSGVRRVLCGATRDDAMLLQFDEGPVFASSWAYLKRKGLEVRRGFLREEAVEVFELYRQRGGAIYNG</sequence>
<dbReference type="CDD" id="cd01285">
    <property type="entry name" value="nucleoside_deaminase"/>
    <property type="match status" value="1"/>
</dbReference>
<dbReference type="InterPro" id="IPR002125">
    <property type="entry name" value="CMP_dCMP_dom"/>
</dbReference>
<dbReference type="InterPro" id="IPR016193">
    <property type="entry name" value="Cytidine_deaminase-like"/>
</dbReference>
<organism evidence="2 3">
    <name type="scientific">Roseisolibacter agri</name>
    <dbReference type="NCBI Taxonomy" id="2014610"/>
    <lineage>
        <taxon>Bacteria</taxon>
        <taxon>Pseudomonadati</taxon>
        <taxon>Gemmatimonadota</taxon>
        <taxon>Gemmatimonadia</taxon>
        <taxon>Gemmatimonadales</taxon>
        <taxon>Gemmatimonadaceae</taxon>
        <taxon>Roseisolibacter</taxon>
    </lineage>
</organism>
<dbReference type="SUPFAM" id="SSF53927">
    <property type="entry name" value="Cytidine deaminase-like"/>
    <property type="match status" value="1"/>
</dbReference>
<evidence type="ECO:0000313" key="2">
    <source>
        <dbReference type="EMBL" id="GLC24111.1"/>
    </source>
</evidence>